<feature type="transmembrane region" description="Helical" evidence="1">
    <location>
        <begin position="102"/>
        <end position="124"/>
    </location>
</feature>
<dbReference type="Proteomes" id="UP001218412">
    <property type="component" value="Chromosome"/>
</dbReference>
<keyword evidence="1" id="KW-1133">Transmembrane helix</keyword>
<proteinExistence type="predicted"/>
<dbReference type="InterPro" id="IPR005325">
    <property type="entry name" value="DUF308_memb"/>
</dbReference>
<feature type="transmembrane region" description="Helical" evidence="1">
    <location>
        <begin position="136"/>
        <end position="154"/>
    </location>
</feature>
<feature type="transmembrane region" description="Helical" evidence="1">
    <location>
        <begin position="160"/>
        <end position="183"/>
    </location>
</feature>
<feature type="transmembrane region" description="Helical" evidence="1">
    <location>
        <begin position="46"/>
        <end position="67"/>
    </location>
</feature>
<feature type="transmembrane region" description="Helical" evidence="1">
    <location>
        <begin position="79"/>
        <end position="96"/>
    </location>
</feature>
<evidence type="ECO:0000313" key="2">
    <source>
        <dbReference type="EMBL" id="WCR12395.1"/>
    </source>
</evidence>
<gene>
    <name evidence="2" type="ORF">JHW45_00225</name>
</gene>
<dbReference type="PANTHER" id="PTHR34989">
    <property type="entry name" value="PROTEIN HDED"/>
    <property type="match status" value="1"/>
</dbReference>
<feature type="transmembrane region" description="Helical" evidence="1">
    <location>
        <begin position="20"/>
        <end position="40"/>
    </location>
</feature>
<dbReference type="PANTHER" id="PTHR34989:SF1">
    <property type="entry name" value="PROTEIN HDED"/>
    <property type="match status" value="1"/>
</dbReference>
<keyword evidence="3" id="KW-1185">Reference proteome</keyword>
<dbReference type="Pfam" id="PF03729">
    <property type="entry name" value="DUF308"/>
    <property type="match status" value="2"/>
</dbReference>
<accession>A0ABY7SZ95</accession>
<reference evidence="2 3" key="1">
    <citation type="submission" date="2021-01" db="EMBL/GenBank/DDBJ databases">
        <title>Biogeographic distribution of Paracoccus.</title>
        <authorList>
            <person name="Hollensteiner J."/>
            <person name="Leineberger J."/>
            <person name="Brinkhoff T."/>
            <person name="Daniel R."/>
        </authorList>
    </citation>
    <scope>NUCLEOTIDE SEQUENCE [LARGE SCALE GENOMIC DNA]</scope>
    <source>
        <strain evidence="2 3">LMG25392</strain>
    </source>
</reference>
<keyword evidence="1" id="KW-0812">Transmembrane</keyword>
<evidence type="ECO:0000313" key="3">
    <source>
        <dbReference type="Proteomes" id="UP001218412"/>
    </source>
</evidence>
<organism evidence="2 3">
    <name type="scientific">Paracoccus stylophorae</name>
    <dbReference type="NCBI Taxonomy" id="659350"/>
    <lineage>
        <taxon>Bacteria</taxon>
        <taxon>Pseudomonadati</taxon>
        <taxon>Pseudomonadota</taxon>
        <taxon>Alphaproteobacteria</taxon>
        <taxon>Rhodobacterales</taxon>
        <taxon>Paracoccaceae</taxon>
        <taxon>Paracoccus</taxon>
    </lineage>
</organism>
<dbReference type="EMBL" id="CP067134">
    <property type="protein sequence ID" value="WCR12395.1"/>
    <property type="molecule type" value="Genomic_DNA"/>
</dbReference>
<name>A0ABY7SZ95_9RHOB</name>
<sequence>MTAQAPGLESGLVRTLAEHWWLFLMRGILAIVFGILAFMWPALTVLVLTLLWGAYAVADGIMALWAAFAGQQGTRGNRWWLALLGVLGIVAGIIAFTSPGVAAIALLVVIAFWAIVAGIAQIVGAIRLRHEITDEWLLGLSGVLLLLFGLALIFQPVSGILSIIWLISLGSLVFGILTVMFAFKLRRYRA</sequence>
<keyword evidence="1" id="KW-0472">Membrane</keyword>
<protein>
    <submittedName>
        <fullName evidence="2">DUF308 domain-containing protein</fullName>
    </submittedName>
</protein>
<evidence type="ECO:0000256" key="1">
    <source>
        <dbReference type="SAM" id="Phobius"/>
    </source>
</evidence>
<dbReference type="InterPro" id="IPR052712">
    <property type="entry name" value="Acid_resist_chaperone_HdeD"/>
</dbReference>